<gene>
    <name evidence="2" type="ORF">MNBD_GAMMA04-428</name>
</gene>
<protein>
    <recommendedName>
        <fullName evidence="1">RES domain-containing protein</fullName>
    </recommendedName>
</protein>
<accession>A0A3B0W8R1</accession>
<name>A0A3B0W8R1_9ZZZZ</name>
<dbReference type="InterPro" id="IPR014914">
    <property type="entry name" value="RES_dom"/>
</dbReference>
<evidence type="ECO:0000313" key="2">
    <source>
        <dbReference type="EMBL" id="VAW48743.1"/>
    </source>
</evidence>
<feature type="domain" description="RES" evidence="1">
    <location>
        <begin position="46"/>
        <end position="183"/>
    </location>
</feature>
<dbReference type="SMART" id="SM00953">
    <property type="entry name" value="RES"/>
    <property type="match status" value="1"/>
</dbReference>
<dbReference type="EMBL" id="UOFB01000286">
    <property type="protein sequence ID" value="VAW48743.1"/>
    <property type="molecule type" value="Genomic_DNA"/>
</dbReference>
<sequence>MVESQEKVATMQLVDTLDEQALLESLIESTKPNLIDGQRHYLIETPFRYPPLLHGSRFGSRFEPSIFYGAHTVQSMLYESAYYAFYFWSALETSFENPVINHKTSFEVNVKSPRYVNLCAIQDVEIQQKLRSKTDYGFTQSVGATLRTLQVDAFSYISARSPNESKNIGLFNIKSLTSAPLRQCGWEVKQTAESILFYCRENTALNAEFQKEIFLVNQVFPAPSA</sequence>
<dbReference type="Pfam" id="PF08808">
    <property type="entry name" value="RES"/>
    <property type="match status" value="1"/>
</dbReference>
<proteinExistence type="predicted"/>
<reference evidence="2" key="1">
    <citation type="submission" date="2018-06" db="EMBL/GenBank/DDBJ databases">
        <authorList>
            <person name="Zhirakovskaya E."/>
        </authorList>
    </citation>
    <scope>NUCLEOTIDE SEQUENCE</scope>
</reference>
<evidence type="ECO:0000259" key="1">
    <source>
        <dbReference type="SMART" id="SM00953"/>
    </source>
</evidence>
<dbReference type="AlphaFoldDB" id="A0A3B0W8R1"/>
<organism evidence="2">
    <name type="scientific">hydrothermal vent metagenome</name>
    <dbReference type="NCBI Taxonomy" id="652676"/>
    <lineage>
        <taxon>unclassified sequences</taxon>
        <taxon>metagenomes</taxon>
        <taxon>ecological metagenomes</taxon>
    </lineage>
</organism>